<sequence>MGTYGFPLTEHDLKIVVKMYLEKSGRIVRKFKNNTPGNDWIRAALSKDILQEYIENLSPQIRDIPPTHIFNYDETNLTDDPGQKRVIVRRGCKYPEKICNASKSSTSIMFCGSASGELMPPYVVYKLQKLWDTWTENGPKGCHYSNSPSAARCRVLRPLKAGWPKIITEWKESSEGTRNPTIPKQTFPSLLKKLLENIEPNVRSNLKNGFRKCGIYPCNLDELLARIPGAIDVDNTIVSASFIDHLESKRKTITESGPKRRKKKFEIAADDPDGCFLEPNSPEESDHPPRPETRFKDVKREKESFVVVKYDERLYPGLIIDFDEKGATVDAMAKSLKSWKWPQKRH</sequence>
<evidence type="ECO:0000256" key="1">
    <source>
        <dbReference type="SAM" id="MobiDB-lite"/>
    </source>
</evidence>
<dbReference type="EMBL" id="JACEFF010000567">
    <property type="protein sequence ID" value="KAH9635235.1"/>
    <property type="molecule type" value="Genomic_DNA"/>
</dbReference>
<protein>
    <submittedName>
        <fullName evidence="2">Uncharacterized protein</fullName>
    </submittedName>
</protein>
<organism evidence="2 3">
    <name type="scientific">Spodoptera exigua</name>
    <name type="common">Beet armyworm</name>
    <name type="synonym">Noctua fulgens</name>
    <dbReference type="NCBI Taxonomy" id="7107"/>
    <lineage>
        <taxon>Eukaryota</taxon>
        <taxon>Metazoa</taxon>
        <taxon>Ecdysozoa</taxon>
        <taxon>Arthropoda</taxon>
        <taxon>Hexapoda</taxon>
        <taxon>Insecta</taxon>
        <taxon>Pterygota</taxon>
        <taxon>Neoptera</taxon>
        <taxon>Endopterygota</taxon>
        <taxon>Lepidoptera</taxon>
        <taxon>Glossata</taxon>
        <taxon>Ditrysia</taxon>
        <taxon>Noctuoidea</taxon>
        <taxon>Noctuidae</taxon>
        <taxon>Amphipyrinae</taxon>
        <taxon>Spodoptera</taxon>
    </lineage>
</organism>
<gene>
    <name evidence="2" type="ORF">HF086_013262</name>
</gene>
<dbReference type="Proteomes" id="UP000814243">
    <property type="component" value="Unassembled WGS sequence"/>
</dbReference>
<feature type="region of interest" description="Disordered" evidence="1">
    <location>
        <begin position="271"/>
        <end position="296"/>
    </location>
</feature>
<accession>A0A922MEZ7</accession>
<proteinExistence type="predicted"/>
<dbReference type="AlphaFoldDB" id="A0A922MEZ7"/>
<comment type="caution">
    <text evidence="2">The sequence shown here is derived from an EMBL/GenBank/DDBJ whole genome shotgun (WGS) entry which is preliminary data.</text>
</comment>
<name>A0A922MEZ7_SPOEX</name>
<reference evidence="2" key="1">
    <citation type="journal article" date="2021" name="G3 (Bethesda)">
        <title>Genome and transcriptome analysis of the beet armyworm Spodoptera exigua reveals targets for pest control. .</title>
        <authorList>
            <person name="Simon S."/>
            <person name="Breeschoten T."/>
            <person name="Jansen H.J."/>
            <person name="Dirks R.P."/>
            <person name="Schranz M.E."/>
            <person name="Ros V.I.D."/>
        </authorList>
    </citation>
    <scope>NUCLEOTIDE SEQUENCE</scope>
    <source>
        <strain evidence="2">TB_SE_WUR_2020</strain>
    </source>
</reference>
<evidence type="ECO:0000313" key="3">
    <source>
        <dbReference type="Proteomes" id="UP000814243"/>
    </source>
</evidence>
<feature type="compositionally biased region" description="Basic and acidic residues" evidence="1">
    <location>
        <begin position="284"/>
        <end position="296"/>
    </location>
</feature>
<evidence type="ECO:0000313" key="2">
    <source>
        <dbReference type="EMBL" id="KAH9635235.1"/>
    </source>
</evidence>